<dbReference type="Gene3D" id="2.60.40.2340">
    <property type="match status" value="1"/>
</dbReference>
<keyword evidence="5" id="KW-1185">Reference proteome</keyword>
<evidence type="ECO:0000313" key="5">
    <source>
        <dbReference type="Proteomes" id="UP001524473"/>
    </source>
</evidence>
<evidence type="ECO:0000259" key="3">
    <source>
        <dbReference type="PROSITE" id="PS51272"/>
    </source>
</evidence>
<keyword evidence="2" id="KW-0732">Signal</keyword>
<name>A0ABT1S3K5_9FIRM</name>
<feature type="domain" description="SLH" evidence="3">
    <location>
        <begin position="1065"/>
        <end position="1119"/>
    </location>
</feature>
<sequence>MKKSKFLKKSLATLLALMLVVAMIPVGAAAATLPDITRITVDGAVVELDADGTTFAADIAADASSVEIGADFAGDTSSFVMTQKDGVNKNTVSNGVTADLALNKYPDAVSGVITIPMVLTSADGAATKTYKLVLTQTTKGTTTNLKSVTAGDKVIDATFDNDTKVISVTVPRGYTSGGTIALETEDNAVIDAGDKTAVSIDDGFIVTSESTGNAASWTFAKTEVDAITSFEIDGVSGVFSKSSGAEFNDTITVTLPAEKFVDADGNPITNPKFPVTFSTLGNTVVSENTLSTLENGKTYTFANLGTTDLENGQLTVNCKGVSQVYTLKVIKAKAGDKDITYAEIDSEIATISGNKISVEVPAAATLTDLPVIFRTATSVAAITLSGGSTTSAMTIVKDGAATSEYQQWKGSNSDSSNDNKINLTKPVAVTVKAADGSLKQYTLTVTKASEVNEAKASAMWLKDGETQYEGKISGNNVTFKVPYMTKSDDFKGWNVYITPSSNAKAYQGDGTTAIVNGTKVFGTIMTGVNIDTAEKTVKTVKDNAFCIVNKADPTVKSVYSVTIEFEDAKSGSTLTDLTVTSTQKTNDVDAFKAITADNTFKAKVDGSAKTVTINPAFTLSNYTHLVTSFTTAAGGVAFYAEADSDDYNNVTPVAALTKDSDNEAAIDSTKFVADKYIIVLPEIIAKDITSAITKDQAKLGTVYKMAVVAAAKVKDSTLKTLTINDVKLTISGNKITGTIPYGMTVDAEGKIVDATAFFANFTAGKYATVTSKETSSNKFVNAGGAIGDGDPEAVSADNAKIAFVRGNDNKVAVYSLKGAVNADNTAAMTAFKVTAEDPASSSEYVFDLKYADPNSEAAITSFKLAGVTGTISGKTISVTVPYNTKLNGLIPTFTTSTGAEVKLATNTVLSGKTAIDFSKDVKLTVTSEDKANTVIYTVKVKVSEQFSDVKQGDWFYNEVMTAAANGWVDGTGNGKFSPYEGMKRGDFAKIVAAIDNADLSKYTDSAFPDVPSDKYYSAAVAYCADKGYIGGDEKGYFNGEKMITREEAAKIMCNVKGLTPVTEPTTKFADDAKISNWAKGYVYACKEAKIFGGDEKNCFNASSTMQRCEGAAILVRAFA</sequence>
<feature type="domain" description="SLH" evidence="3">
    <location>
        <begin position="1006"/>
        <end position="1064"/>
    </location>
</feature>
<dbReference type="PROSITE" id="PS51272">
    <property type="entry name" value="SLH"/>
    <property type="match status" value="3"/>
</dbReference>
<reference evidence="4 5" key="1">
    <citation type="submission" date="2022-06" db="EMBL/GenBank/DDBJ databases">
        <title>Isolation of gut microbiota from human fecal samples.</title>
        <authorList>
            <person name="Pamer E.G."/>
            <person name="Barat B."/>
            <person name="Waligurski E."/>
            <person name="Medina S."/>
            <person name="Paddock L."/>
            <person name="Mostad J."/>
        </authorList>
    </citation>
    <scope>NUCLEOTIDE SEQUENCE [LARGE SCALE GENOMIC DNA]</scope>
    <source>
        <strain evidence="4 5">DFI.9.73</strain>
    </source>
</reference>
<gene>
    <name evidence="4" type="ORF">NE695_16515</name>
</gene>
<comment type="caution">
    <text evidence="4">The sequence shown here is derived from an EMBL/GenBank/DDBJ whole genome shotgun (WGS) entry which is preliminary data.</text>
</comment>
<organism evidence="4 5">
    <name type="scientific">Neglectibacter timonensis</name>
    <dbReference type="NCBI Taxonomy" id="1776382"/>
    <lineage>
        <taxon>Bacteria</taxon>
        <taxon>Bacillati</taxon>
        <taxon>Bacillota</taxon>
        <taxon>Clostridia</taxon>
        <taxon>Eubacteriales</taxon>
        <taxon>Oscillospiraceae</taxon>
        <taxon>Neglectibacter</taxon>
    </lineage>
</organism>
<dbReference type="InterPro" id="IPR001119">
    <property type="entry name" value="SLH_dom"/>
</dbReference>
<dbReference type="Proteomes" id="UP001524473">
    <property type="component" value="Unassembled WGS sequence"/>
</dbReference>
<feature type="domain" description="SLH" evidence="3">
    <location>
        <begin position="942"/>
        <end position="1005"/>
    </location>
</feature>
<protein>
    <submittedName>
        <fullName evidence="4">S-layer homology domain-containing protein</fullName>
    </submittedName>
</protein>
<evidence type="ECO:0000256" key="1">
    <source>
        <dbReference type="ARBA" id="ARBA00022737"/>
    </source>
</evidence>
<feature type="signal peptide" evidence="2">
    <location>
        <begin position="1"/>
        <end position="30"/>
    </location>
</feature>
<proteinExistence type="predicted"/>
<dbReference type="EMBL" id="JANFZH010000053">
    <property type="protein sequence ID" value="MCQ4841514.1"/>
    <property type="molecule type" value="Genomic_DNA"/>
</dbReference>
<dbReference type="RefSeq" id="WP_256192349.1">
    <property type="nucleotide sequence ID" value="NZ_JANFZG010000040.1"/>
</dbReference>
<keyword evidence="1" id="KW-0677">Repeat</keyword>
<accession>A0ABT1S3K5</accession>
<dbReference type="Pfam" id="PF00395">
    <property type="entry name" value="SLH"/>
    <property type="match status" value="3"/>
</dbReference>
<evidence type="ECO:0000256" key="2">
    <source>
        <dbReference type="SAM" id="SignalP"/>
    </source>
</evidence>
<feature type="chain" id="PRO_5045645512" evidence="2">
    <location>
        <begin position="31"/>
        <end position="1119"/>
    </location>
</feature>
<evidence type="ECO:0000313" key="4">
    <source>
        <dbReference type="EMBL" id="MCQ4841514.1"/>
    </source>
</evidence>